<dbReference type="PROSITE" id="PS50883">
    <property type="entry name" value="EAL"/>
    <property type="match status" value="1"/>
</dbReference>
<keyword evidence="4" id="KW-1185">Reference proteome</keyword>
<feature type="domain" description="EAL" evidence="2">
    <location>
        <begin position="335"/>
        <end position="566"/>
    </location>
</feature>
<dbReference type="RefSeq" id="WP_284350475.1">
    <property type="nucleotide sequence ID" value="NZ_BRXS01000004.1"/>
</dbReference>
<dbReference type="SUPFAM" id="SSF141868">
    <property type="entry name" value="EAL domain-like"/>
    <property type="match status" value="1"/>
</dbReference>
<accession>A0AA37Q434</accession>
<feature type="region of interest" description="Disordered" evidence="1">
    <location>
        <begin position="1"/>
        <end position="31"/>
    </location>
</feature>
<dbReference type="PANTHER" id="PTHR33121:SF76">
    <property type="entry name" value="SIGNALING PROTEIN"/>
    <property type="match status" value="1"/>
</dbReference>
<evidence type="ECO:0000313" key="3">
    <source>
        <dbReference type="EMBL" id="GLC26004.1"/>
    </source>
</evidence>
<dbReference type="EMBL" id="BRXS01000004">
    <property type="protein sequence ID" value="GLC26004.1"/>
    <property type="molecule type" value="Genomic_DNA"/>
</dbReference>
<proteinExistence type="predicted"/>
<feature type="compositionally biased region" description="Low complexity" evidence="1">
    <location>
        <begin position="19"/>
        <end position="31"/>
    </location>
</feature>
<dbReference type="InterPro" id="IPR043128">
    <property type="entry name" value="Rev_trsase/Diguanyl_cyclase"/>
</dbReference>
<reference evidence="3" key="1">
    <citation type="submission" date="2022-08" db="EMBL/GenBank/DDBJ databases">
        <title>Draft genome sequencing of Roseisolibacter agri AW1220.</title>
        <authorList>
            <person name="Tobiishi Y."/>
            <person name="Tonouchi A."/>
        </authorList>
    </citation>
    <scope>NUCLEOTIDE SEQUENCE</scope>
    <source>
        <strain evidence="3">AW1220</strain>
    </source>
</reference>
<gene>
    <name evidence="3" type="ORF">rosag_25170</name>
</gene>
<name>A0AA37Q434_9BACT</name>
<organism evidence="3 4">
    <name type="scientific">Roseisolibacter agri</name>
    <dbReference type="NCBI Taxonomy" id="2014610"/>
    <lineage>
        <taxon>Bacteria</taxon>
        <taxon>Pseudomonadati</taxon>
        <taxon>Gemmatimonadota</taxon>
        <taxon>Gemmatimonadia</taxon>
        <taxon>Gemmatimonadales</taxon>
        <taxon>Gemmatimonadaceae</taxon>
        <taxon>Roseisolibacter</taxon>
    </lineage>
</organism>
<dbReference type="InterPro" id="IPR001633">
    <property type="entry name" value="EAL_dom"/>
</dbReference>
<dbReference type="InterPro" id="IPR050706">
    <property type="entry name" value="Cyclic-di-GMP_PDE-like"/>
</dbReference>
<dbReference type="GO" id="GO:0071111">
    <property type="term" value="F:cyclic-guanylate-specific phosphodiesterase activity"/>
    <property type="evidence" value="ECO:0007669"/>
    <property type="project" value="InterPro"/>
</dbReference>
<dbReference type="CDD" id="cd01948">
    <property type="entry name" value="EAL"/>
    <property type="match status" value="1"/>
</dbReference>
<comment type="caution">
    <text evidence="3">The sequence shown here is derived from an EMBL/GenBank/DDBJ whole genome shotgun (WGS) entry which is preliminary data.</text>
</comment>
<dbReference type="Pfam" id="PF00563">
    <property type="entry name" value="EAL"/>
    <property type="match status" value="1"/>
</dbReference>
<evidence type="ECO:0000259" key="2">
    <source>
        <dbReference type="PROSITE" id="PS50883"/>
    </source>
</evidence>
<dbReference type="Gene3D" id="3.20.20.450">
    <property type="entry name" value="EAL domain"/>
    <property type="match status" value="1"/>
</dbReference>
<dbReference type="Gene3D" id="3.30.70.270">
    <property type="match status" value="1"/>
</dbReference>
<dbReference type="AlphaFoldDB" id="A0AA37Q434"/>
<dbReference type="Proteomes" id="UP001161325">
    <property type="component" value="Unassembled WGS sequence"/>
</dbReference>
<dbReference type="SMART" id="SM00052">
    <property type="entry name" value="EAL"/>
    <property type="match status" value="1"/>
</dbReference>
<sequence>MSATPSGSAEAVAGERMARTTAAASPRAARSSEYRPLLLTDSQDPAVAQAAELLGGWGVASRPARELVDGLSELPDARCVVVTTENPNALRDVFAEARRGGVPVVVGCVDETMRRRAAELRADDWYRVPADAEEIAARVRTAIARAQPNGAALADRIERAEYEHMLYDARTGLPTLPVAIERSRALIKERGEVVVLYLNFVRYSKLEEIYGWEKLDAVLETTAEAVREILAGSSLSGSRALVSFTNDADLVLLHVPTAGGRSATDTEIHELASRLEAHVAQRLEAAHGEDVGALFDIYVGVAHVYYNPKMRLERLIYRGIREAAIAAKSVEERERARKVADLRVSLRDRLVYVDYHPIVETESRRIFGYEALARGNLRSLRSPEVMFEVAAEADLLWELGRLCRSRAIEEMPRRLKPDELLFLNVDPHDFADPQFSDVAIGVEDPRRVVIEITERTAIKDYPKFRERLRAFRDAGFRFAVDDAGSGYAGLGSIANLEPDFIKLDMSLINCIDTNFIKQNLVETMVKFANDQNAMVIAEGVERVEEFETVRGLGVHLVQGFYLHRPR</sequence>
<dbReference type="InterPro" id="IPR035919">
    <property type="entry name" value="EAL_sf"/>
</dbReference>
<evidence type="ECO:0000313" key="4">
    <source>
        <dbReference type="Proteomes" id="UP001161325"/>
    </source>
</evidence>
<protein>
    <recommendedName>
        <fullName evidence="2">EAL domain-containing protein</fullName>
    </recommendedName>
</protein>
<evidence type="ECO:0000256" key="1">
    <source>
        <dbReference type="SAM" id="MobiDB-lite"/>
    </source>
</evidence>
<dbReference type="PANTHER" id="PTHR33121">
    <property type="entry name" value="CYCLIC DI-GMP PHOSPHODIESTERASE PDEF"/>
    <property type="match status" value="1"/>
</dbReference>